<dbReference type="GO" id="GO:0045505">
    <property type="term" value="F:dynein intermediate chain binding"/>
    <property type="evidence" value="ECO:0007669"/>
    <property type="project" value="InterPro"/>
</dbReference>
<keyword evidence="4" id="KW-1185">Reference proteome</keyword>
<evidence type="ECO:0000313" key="4">
    <source>
        <dbReference type="Proteomes" id="UP001163046"/>
    </source>
</evidence>
<accession>A0A9X0CES1</accession>
<dbReference type="Proteomes" id="UP001163046">
    <property type="component" value="Unassembled WGS sequence"/>
</dbReference>
<dbReference type="GO" id="GO:0030286">
    <property type="term" value="C:dynein complex"/>
    <property type="evidence" value="ECO:0007669"/>
    <property type="project" value="InterPro"/>
</dbReference>
<evidence type="ECO:0000256" key="1">
    <source>
        <dbReference type="ARBA" id="ARBA00008887"/>
    </source>
</evidence>
<dbReference type="GO" id="GO:0051959">
    <property type="term" value="F:dynein light intermediate chain binding"/>
    <property type="evidence" value="ECO:0007669"/>
    <property type="project" value="InterPro"/>
</dbReference>
<dbReference type="InterPro" id="IPR026983">
    <property type="entry name" value="DHC"/>
</dbReference>
<comment type="similarity">
    <text evidence="1">Belongs to the dynein heavy chain family.</text>
</comment>
<dbReference type="Pfam" id="PF12780">
    <property type="entry name" value="AAA_8"/>
    <property type="match status" value="1"/>
</dbReference>
<dbReference type="PANTHER" id="PTHR46961:SF18">
    <property type="entry name" value="DYNEIN AXONEMAL HEAVY CHAIN 5"/>
    <property type="match status" value="1"/>
</dbReference>
<comment type="caution">
    <text evidence="3">The sequence shown here is derived from an EMBL/GenBank/DDBJ whole genome shotgun (WGS) entry which is preliminary data.</text>
</comment>
<dbReference type="AlphaFoldDB" id="A0A9X0CES1"/>
<name>A0A9X0CES1_9CNID</name>
<dbReference type="GO" id="GO:0007018">
    <property type="term" value="P:microtubule-based movement"/>
    <property type="evidence" value="ECO:0007669"/>
    <property type="project" value="InterPro"/>
</dbReference>
<dbReference type="Gene3D" id="1.20.920.30">
    <property type="match status" value="1"/>
</dbReference>
<evidence type="ECO:0000313" key="3">
    <source>
        <dbReference type="EMBL" id="KAJ7333058.1"/>
    </source>
</evidence>
<dbReference type="InterPro" id="IPR027417">
    <property type="entry name" value="P-loop_NTPase"/>
</dbReference>
<dbReference type="PANTHER" id="PTHR46961">
    <property type="entry name" value="DYNEIN HEAVY CHAIN 1, AXONEMAL-LIKE PROTEIN"/>
    <property type="match status" value="1"/>
</dbReference>
<dbReference type="EMBL" id="MU827787">
    <property type="protein sequence ID" value="KAJ7333058.1"/>
    <property type="molecule type" value="Genomic_DNA"/>
</dbReference>
<dbReference type="OrthoDB" id="286107at2759"/>
<dbReference type="InterPro" id="IPR024317">
    <property type="entry name" value="Dynein_heavy_chain_D4_dom"/>
</dbReference>
<protein>
    <recommendedName>
        <fullName evidence="2">Dynein heavy chain AAA module D4 domain-containing protein</fullName>
    </recommendedName>
</protein>
<evidence type="ECO:0000259" key="2">
    <source>
        <dbReference type="Pfam" id="PF12780"/>
    </source>
</evidence>
<dbReference type="Gene3D" id="1.10.287.2610">
    <property type="match status" value="1"/>
</dbReference>
<organism evidence="3 4">
    <name type="scientific">Desmophyllum pertusum</name>
    <dbReference type="NCBI Taxonomy" id="174260"/>
    <lineage>
        <taxon>Eukaryota</taxon>
        <taxon>Metazoa</taxon>
        <taxon>Cnidaria</taxon>
        <taxon>Anthozoa</taxon>
        <taxon>Hexacorallia</taxon>
        <taxon>Scleractinia</taxon>
        <taxon>Caryophylliina</taxon>
        <taxon>Caryophylliidae</taxon>
        <taxon>Desmophyllum</taxon>
    </lineage>
</organism>
<dbReference type="Gene3D" id="3.40.50.300">
    <property type="entry name" value="P-loop containing nucleotide triphosphate hydrolases"/>
    <property type="match status" value="1"/>
</dbReference>
<reference evidence="3" key="1">
    <citation type="submission" date="2023-01" db="EMBL/GenBank/DDBJ databases">
        <title>Genome assembly of the deep-sea coral Lophelia pertusa.</title>
        <authorList>
            <person name="Herrera S."/>
            <person name="Cordes E."/>
        </authorList>
    </citation>
    <scope>NUCLEOTIDE SEQUENCE</scope>
    <source>
        <strain evidence="3">USNM1676648</strain>
        <tissue evidence="3">Polyp</tissue>
    </source>
</reference>
<sequence>MLNEVPTLDYLNEKLGQYMAMYNDTVRGAHLDLVFFKDAMTHLVKISRIIRTPCGNALLVGVGGSGKQSLTRLASFIAGYKIFQITLTRSYNVSNLMDDLKCLYRVAGSEGNGITFIFTDNEIKDESFLEYLNNVLSSGEVGEKFRNRSFEVSWTDQRCTMDWFTRWPKDALIAVADYFLSKFDITCTAAIKNSVVRTMGTFHDGVAEACVEFRRQTHVTPKSYLSFVDGYKTIYAEKRSQIGELANRMNTGLDKLVEASASVAGLAKELVVKEKELAVASIKADKV</sequence>
<feature type="domain" description="Dynein heavy chain AAA module D4" evidence="2">
    <location>
        <begin position="31"/>
        <end position="146"/>
    </location>
</feature>
<gene>
    <name evidence="3" type="ORF">OS493_018227</name>
</gene>
<dbReference type="SUPFAM" id="SSF52540">
    <property type="entry name" value="P-loop containing nucleoside triphosphate hydrolases"/>
    <property type="match status" value="1"/>
</dbReference>
<proteinExistence type="inferred from homology"/>